<dbReference type="RefSeq" id="WP_096180473.1">
    <property type="nucleotide sequence ID" value="NZ_BDUF01000008.1"/>
</dbReference>
<protein>
    <submittedName>
        <fullName evidence="3">Uncharacterized protein</fullName>
    </submittedName>
</protein>
<evidence type="ECO:0000313" key="4">
    <source>
        <dbReference type="Proteomes" id="UP000217785"/>
    </source>
</evidence>
<name>A0A292YK68_9BACL</name>
<comment type="caution">
    <text evidence="3">The sequence shown here is derived from an EMBL/GenBank/DDBJ whole genome shotgun (WGS) entry which is preliminary data.</text>
</comment>
<evidence type="ECO:0000256" key="2">
    <source>
        <dbReference type="SAM" id="Phobius"/>
    </source>
</evidence>
<feature type="compositionally biased region" description="Polar residues" evidence="1">
    <location>
        <begin position="90"/>
        <end position="106"/>
    </location>
</feature>
<feature type="transmembrane region" description="Helical" evidence="2">
    <location>
        <begin position="49"/>
        <end position="70"/>
    </location>
</feature>
<keyword evidence="2" id="KW-0812">Transmembrane</keyword>
<accession>A0A292YK68</accession>
<organism evidence="3 4">
    <name type="scientific">Effusibacillus lacus</name>
    <dbReference type="NCBI Taxonomy" id="1348429"/>
    <lineage>
        <taxon>Bacteria</taxon>
        <taxon>Bacillati</taxon>
        <taxon>Bacillota</taxon>
        <taxon>Bacilli</taxon>
        <taxon>Bacillales</taxon>
        <taxon>Alicyclobacillaceae</taxon>
        <taxon>Effusibacillus</taxon>
    </lineage>
</organism>
<gene>
    <name evidence="3" type="ORF">EFBL_0388</name>
</gene>
<keyword evidence="2" id="KW-1133">Transmembrane helix</keyword>
<dbReference type="AlphaFoldDB" id="A0A292YK68"/>
<keyword evidence="4" id="KW-1185">Reference proteome</keyword>
<proteinExistence type="predicted"/>
<evidence type="ECO:0000256" key="1">
    <source>
        <dbReference type="SAM" id="MobiDB-lite"/>
    </source>
</evidence>
<feature type="region of interest" description="Disordered" evidence="1">
    <location>
        <begin position="82"/>
        <end position="106"/>
    </location>
</feature>
<keyword evidence="2" id="KW-0472">Membrane</keyword>
<dbReference type="EMBL" id="BDUF01000008">
    <property type="protein sequence ID" value="GAX88774.1"/>
    <property type="molecule type" value="Genomic_DNA"/>
</dbReference>
<reference evidence="4" key="1">
    <citation type="submission" date="2017-07" db="EMBL/GenBank/DDBJ databases">
        <title>Draft genome sequence of Effusibacillus lacus strain skLN1.</title>
        <authorList>
            <person name="Watanabe M."/>
            <person name="Kojima H."/>
            <person name="Fukui M."/>
        </authorList>
    </citation>
    <scope>NUCLEOTIDE SEQUENCE [LARGE SCALE GENOMIC DNA]</scope>
    <source>
        <strain evidence="4">skLN1</strain>
    </source>
</reference>
<dbReference type="Proteomes" id="UP000217785">
    <property type="component" value="Unassembled WGS sequence"/>
</dbReference>
<evidence type="ECO:0000313" key="3">
    <source>
        <dbReference type="EMBL" id="GAX88774.1"/>
    </source>
</evidence>
<sequence length="248" mass="28052">MEWTPEEKELFQELREFPKLHVPDTARGKMNELMKRQAAVDRKRKRMKLATGGVAGVAAAIALMIGIMNYDQIKSKFGSQVAEPGKHSSVAPTPNTDSPKYSVSTQQLSEALPGIGDRKDEFAKILKHSYDVIVEQQAKGKEGSFNAAQELRSDMQAISKLFPETIGQNMYIWAQGTNKELGLPYKQFDEEAYKKLKALNTVPLINELVLDTYGNAVVYLERGDLDNQRVQKAKEIFNRYYRYLNDGK</sequence>